<feature type="domain" description="SAF" evidence="4">
    <location>
        <begin position="167"/>
        <end position="229"/>
    </location>
</feature>
<evidence type="ECO:0000313" key="5">
    <source>
        <dbReference type="EMBL" id="VAV99759.1"/>
    </source>
</evidence>
<keyword evidence="2" id="KW-0732">Signal</keyword>
<dbReference type="EMBL" id="UOED01000136">
    <property type="protein sequence ID" value="VAV99759.1"/>
    <property type="molecule type" value="Genomic_DNA"/>
</dbReference>
<dbReference type="PANTHER" id="PTHR36307">
    <property type="entry name" value="FLAGELLA BASAL BODY P-RING FORMATION PROTEIN FLGA"/>
    <property type="match status" value="1"/>
</dbReference>
<dbReference type="SMART" id="SM00858">
    <property type="entry name" value="SAF"/>
    <property type="match status" value="1"/>
</dbReference>
<comment type="subcellular location">
    <subcellularLocation>
        <location evidence="1">Periplasm</location>
    </subcellularLocation>
</comment>
<dbReference type="CDD" id="cd11614">
    <property type="entry name" value="SAF_CpaB_FlgA_like"/>
    <property type="match status" value="1"/>
</dbReference>
<evidence type="ECO:0000256" key="2">
    <source>
        <dbReference type="ARBA" id="ARBA00022729"/>
    </source>
</evidence>
<dbReference type="AlphaFoldDB" id="A0A3B0S686"/>
<evidence type="ECO:0000256" key="3">
    <source>
        <dbReference type="ARBA" id="ARBA00022764"/>
    </source>
</evidence>
<gene>
    <name evidence="5" type="ORF">MNBD_ALPHA02-31</name>
</gene>
<dbReference type="GO" id="GO:0042597">
    <property type="term" value="C:periplasmic space"/>
    <property type="evidence" value="ECO:0007669"/>
    <property type="project" value="UniProtKB-SubCell"/>
</dbReference>
<dbReference type="PANTHER" id="PTHR36307:SF1">
    <property type="entry name" value="FLAGELLA BASAL BODY P-RING FORMATION PROTEIN FLGA"/>
    <property type="match status" value="1"/>
</dbReference>
<dbReference type="Gene3D" id="3.90.1210.10">
    <property type="entry name" value="Antifreeze-like/N-acetylneuraminic acid synthase C-terminal domain"/>
    <property type="match status" value="1"/>
</dbReference>
<organism evidence="5">
    <name type="scientific">hydrothermal vent metagenome</name>
    <dbReference type="NCBI Taxonomy" id="652676"/>
    <lineage>
        <taxon>unclassified sequences</taxon>
        <taxon>metagenomes</taxon>
        <taxon>ecological metagenomes</taxon>
    </lineage>
</organism>
<sequence>MVFALADVKENTIVDKSTVTLGDVLDNLDQGRDIWVMNAPAPGQKTTLSTRYLASLTREHNIYWQNSRGVRQITIIRKGQSFRHADFEPLIMQKLNDMEMPGNKTGISFDSKNTAIYLPEDSSLEDISLKKFTLTRRTGKFTALLSVPVGDGSFTTATVRGRTHAISYVPALNKVITPGQHITAQDITWVSMPTLSIGRNIISDKSQLIGMTPRRGLRSVTPLRLSDLERPKIVLRGKMIRIVFQSGKIRLSALGKAIQSGGKGDVIRVMNSKSHKTIEAVVTGPGQVQVMTVQSNLAQLIAQP</sequence>
<keyword evidence="3" id="KW-0574">Periplasm</keyword>
<protein>
    <recommendedName>
        <fullName evidence="4">SAF domain-containing protein</fullName>
    </recommendedName>
</protein>
<evidence type="ECO:0000256" key="1">
    <source>
        <dbReference type="ARBA" id="ARBA00004418"/>
    </source>
</evidence>
<evidence type="ECO:0000259" key="4">
    <source>
        <dbReference type="SMART" id="SM00858"/>
    </source>
</evidence>
<dbReference type="Gene3D" id="2.30.30.760">
    <property type="match status" value="1"/>
</dbReference>
<dbReference type="NCBIfam" id="TIGR03170">
    <property type="entry name" value="flgA_cterm"/>
    <property type="match status" value="1"/>
</dbReference>
<dbReference type="InterPro" id="IPR017585">
    <property type="entry name" value="SAF_FlgA"/>
</dbReference>
<dbReference type="GO" id="GO:0044780">
    <property type="term" value="P:bacterial-type flagellum assembly"/>
    <property type="evidence" value="ECO:0007669"/>
    <property type="project" value="InterPro"/>
</dbReference>
<proteinExistence type="predicted"/>
<reference evidence="5" key="1">
    <citation type="submission" date="2018-06" db="EMBL/GenBank/DDBJ databases">
        <authorList>
            <person name="Zhirakovskaya E."/>
        </authorList>
    </citation>
    <scope>NUCLEOTIDE SEQUENCE</scope>
</reference>
<name>A0A3B0S686_9ZZZZ</name>
<accession>A0A3B0S686</accession>
<dbReference type="Pfam" id="PF13144">
    <property type="entry name" value="ChapFlgA"/>
    <property type="match status" value="1"/>
</dbReference>
<dbReference type="InterPro" id="IPR039246">
    <property type="entry name" value="Flagellar_FlgA"/>
</dbReference>
<dbReference type="InterPro" id="IPR013974">
    <property type="entry name" value="SAF"/>
</dbReference>